<dbReference type="EMBL" id="JACAGB010000001">
    <property type="protein sequence ID" value="KAF6392625.1"/>
    <property type="molecule type" value="Genomic_DNA"/>
</dbReference>
<evidence type="ECO:0000313" key="1">
    <source>
        <dbReference type="EMBL" id="KAF6392625.1"/>
    </source>
</evidence>
<organism evidence="1 2">
    <name type="scientific">Pipistrellus kuhlii</name>
    <name type="common">Kuhl's pipistrelle</name>
    <dbReference type="NCBI Taxonomy" id="59472"/>
    <lineage>
        <taxon>Eukaryota</taxon>
        <taxon>Metazoa</taxon>
        <taxon>Chordata</taxon>
        <taxon>Craniata</taxon>
        <taxon>Vertebrata</taxon>
        <taxon>Euteleostomi</taxon>
        <taxon>Mammalia</taxon>
        <taxon>Eutheria</taxon>
        <taxon>Laurasiatheria</taxon>
        <taxon>Chiroptera</taxon>
        <taxon>Yangochiroptera</taxon>
        <taxon>Vespertilionidae</taxon>
        <taxon>Pipistrellus</taxon>
    </lineage>
</organism>
<gene>
    <name evidence="1" type="ORF">mPipKuh1_007814</name>
</gene>
<keyword evidence="2" id="KW-1185">Reference proteome</keyword>
<dbReference type="AlphaFoldDB" id="A0A7J8B2D4"/>
<dbReference type="Proteomes" id="UP000558488">
    <property type="component" value="Unassembled WGS sequence"/>
</dbReference>
<evidence type="ECO:0000313" key="2">
    <source>
        <dbReference type="Proteomes" id="UP000558488"/>
    </source>
</evidence>
<proteinExistence type="predicted"/>
<comment type="caution">
    <text evidence="1">The sequence shown here is derived from an EMBL/GenBank/DDBJ whole genome shotgun (WGS) entry which is preliminary data.</text>
</comment>
<reference evidence="1 2" key="1">
    <citation type="journal article" date="2020" name="Nature">
        <title>Six reference-quality genomes reveal evolution of bat adaptations.</title>
        <authorList>
            <person name="Jebb D."/>
            <person name="Huang Z."/>
            <person name="Pippel M."/>
            <person name="Hughes G.M."/>
            <person name="Lavrichenko K."/>
            <person name="Devanna P."/>
            <person name="Winkler S."/>
            <person name="Jermiin L.S."/>
            <person name="Skirmuntt E.C."/>
            <person name="Katzourakis A."/>
            <person name="Burkitt-Gray L."/>
            <person name="Ray D.A."/>
            <person name="Sullivan K.A.M."/>
            <person name="Roscito J.G."/>
            <person name="Kirilenko B.M."/>
            <person name="Davalos L.M."/>
            <person name="Corthals A.P."/>
            <person name="Power M.L."/>
            <person name="Jones G."/>
            <person name="Ransome R.D."/>
            <person name="Dechmann D.K.N."/>
            <person name="Locatelli A.G."/>
            <person name="Puechmaille S.J."/>
            <person name="Fedrigo O."/>
            <person name="Jarvis E.D."/>
            <person name="Hiller M."/>
            <person name="Vernes S.C."/>
            <person name="Myers E.W."/>
            <person name="Teeling E.C."/>
        </authorList>
    </citation>
    <scope>NUCLEOTIDE SEQUENCE [LARGE SCALE GENOMIC DNA]</scope>
    <source>
        <strain evidence="1">MPipKuh1</strain>
        <tissue evidence="1">Flight muscle</tissue>
    </source>
</reference>
<protein>
    <submittedName>
        <fullName evidence="1">Uncharacterized protein</fullName>
    </submittedName>
</protein>
<sequence>MYKCYYVPGILCKQFTSINTLEAQCMKFVHGAGGGGMGGDPQRMLRPAVGHPSHNPGLLALNWSPAWLPLTSPPAGLVTPNCPHQPSHPSLPPCQPDCPQLPPLPTWLPPTVPLPHLAGWSVPPMQPACSVDWSSLGSALGSWAADIGSLSAPRTGLGWLGGRGD</sequence>
<accession>A0A7J8B2D4</accession>
<name>A0A7J8B2D4_PIPKU</name>